<feature type="region of interest" description="Disordered" evidence="8">
    <location>
        <begin position="27"/>
        <end position="56"/>
    </location>
</feature>
<keyword evidence="11" id="KW-1185">Reference proteome</keyword>
<evidence type="ECO:0000313" key="11">
    <source>
        <dbReference type="Proteomes" id="UP000029981"/>
    </source>
</evidence>
<sequence>MGTKRKMTWKSMIIPSCYTAVHRRLSESEDDERRRLSKKGSSQRLSLSDASNPSSPLSIDDLSNSLVGPKLHIFSFAELRTITHNFASSNLLGEGGFGPVYKGFVDDNIKPGLEAQPVAVKLLDLDGSQGHKEWLAEIIILGQMRHQNLVKLIGYCWEKEYRLLVYEYMARGSLENQLFRKYSAALPWSTRMKIALEAAKGLQFLHEADPPVIFRDFKTSNILLDSDYTTKLSDLGLAKDGVDCEDQPDMSCIMGTQGYAAPEYVKYGHLTTMSDVYSYGVVLLELLTGKPSMDRKTGEFLVDWAKPLLKDSKRLCRIMDPRLESSYSVDGARKAAALAHKCLNRNPKRRPPVTEVVDGLKSLQDFNDVFTAPFVYVVEDCCGENEKKGKEERVIEGNGLGPGVLGLGLNWKNWRPVSV</sequence>
<evidence type="ECO:0000313" key="10">
    <source>
        <dbReference type="EMBL" id="KGN55385.1"/>
    </source>
</evidence>
<evidence type="ECO:0000256" key="5">
    <source>
        <dbReference type="ARBA" id="ARBA00022840"/>
    </source>
</evidence>
<dbReference type="KEGG" id="csv:101218136"/>
<evidence type="ECO:0000256" key="1">
    <source>
        <dbReference type="ARBA" id="ARBA00012513"/>
    </source>
</evidence>
<evidence type="ECO:0000256" key="7">
    <source>
        <dbReference type="ARBA" id="ARBA00048679"/>
    </source>
</evidence>
<dbReference type="Pfam" id="PF00069">
    <property type="entry name" value="Pkinase"/>
    <property type="match status" value="1"/>
</dbReference>
<name>A0A0A0L081_CUCSA</name>
<dbReference type="FunFam" id="3.30.200.20:FF:000228">
    <property type="entry name" value="Serine/threonine-protein kinase BIK1"/>
    <property type="match status" value="1"/>
</dbReference>
<dbReference type="Proteomes" id="UP000029981">
    <property type="component" value="Chromosome 4"/>
</dbReference>
<reference evidence="10 11" key="3">
    <citation type="journal article" date="2010" name="BMC Genomics">
        <title>Transcriptome sequencing and comparative analysis of cucumber flowers with different sex types.</title>
        <authorList>
            <person name="Guo S."/>
            <person name="Zheng Y."/>
            <person name="Joung J.G."/>
            <person name="Liu S."/>
            <person name="Zhang Z."/>
            <person name="Crasta O.R."/>
            <person name="Sobral B.W."/>
            <person name="Xu Y."/>
            <person name="Huang S."/>
            <person name="Fei Z."/>
        </authorList>
    </citation>
    <scope>NUCLEOTIDE SEQUENCE [LARGE SCALE GENOMIC DNA]</scope>
    <source>
        <strain evidence="11">cv. 9930</strain>
    </source>
</reference>
<dbReference type="OrthoDB" id="4062651at2759"/>
<keyword evidence="5" id="KW-0067">ATP-binding</keyword>
<dbReference type="InterPro" id="IPR000719">
    <property type="entry name" value="Prot_kinase_dom"/>
</dbReference>
<organism evidence="10 11">
    <name type="scientific">Cucumis sativus</name>
    <name type="common">Cucumber</name>
    <dbReference type="NCBI Taxonomy" id="3659"/>
    <lineage>
        <taxon>Eukaryota</taxon>
        <taxon>Viridiplantae</taxon>
        <taxon>Streptophyta</taxon>
        <taxon>Embryophyta</taxon>
        <taxon>Tracheophyta</taxon>
        <taxon>Spermatophyta</taxon>
        <taxon>Magnoliopsida</taxon>
        <taxon>eudicotyledons</taxon>
        <taxon>Gunneridae</taxon>
        <taxon>Pentapetalae</taxon>
        <taxon>rosids</taxon>
        <taxon>fabids</taxon>
        <taxon>Cucurbitales</taxon>
        <taxon>Cucurbitaceae</taxon>
        <taxon>Benincaseae</taxon>
        <taxon>Cucumis</taxon>
    </lineage>
</organism>
<evidence type="ECO:0000259" key="9">
    <source>
        <dbReference type="PROSITE" id="PS50011"/>
    </source>
</evidence>
<keyword evidence="4" id="KW-0418">Kinase</keyword>
<dbReference type="Gene3D" id="3.30.200.20">
    <property type="entry name" value="Phosphorylase Kinase, domain 1"/>
    <property type="match status" value="1"/>
</dbReference>
<comment type="catalytic activity">
    <reaction evidence="6">
        <text>L-threonyl-[protein] + ATP = O-phospho-L-threonyl-[protein] + ADP + H(+)</text>
        <dbReference type="Rhea" id="RHEA:46608"/>
        <dbReference type="Rhea" id="RHEA-COMP:11060"/>
        <dbReference type="Rhea" id="RHEA-COMP:11605"/>
        <dbReference type="ChEBI" id="CHEBI:15378"/>
        <dbReference type="ChEBI" id="CHEBI:30013"/>
        <dbReference type="ChEBI" id="CHEBI:30616"/>
        <dbReference type="ChEBI" id="CHEBI:61977"/>
        <dbReference type="ChEBI" id="CHEBI:456216"/>
        <dbReference type="EC" id="2.7.11.1"/>
    </reaction>
</comment>
<dbReference type="InterPro" id="IPR011009">
    <property type="entry name" value="Kinase-like_dom_sf"/>
</dbReference>
<dbReference type="STRING" id="3659.A0A0A0L081"/>
<evidence type="ECO:0000256" key="8">
    <source>
        <dbReference type="SAM" id="MobiDB-lite"/>
    </source>
</evidence>
<evidence type="ECO:0000256" key="6">
    <source>
        <dbReference type="ARBA" id="ARBA00047899"/>
    </source>
</evidence>
<dbReference type="FunFam" id="1.10.510.10:FF:000095">
    <property type="entry name" value="protein STRUBBELIG-RECEPTOR FAMILY 8"/>
    <property type="match status" value="1"/>
</dbReference>
<reference evidence="10 11" key="4">
    <citation type="journal article" date="2011" name="BMC Genomics">
        <title>RNA-Seq improves annotation of protein-coding genes in the cucumber genome.</title>
        <authorList>
            <person name="Li Z."/>
            <person name="Zhang Z."/>
            <person name="Yan P."/>
            <person name="Huang S."/>
            <person name="Fei Z."/>
            <person name="Lin K."/>
        </authorList>
    </citation>
    <scope>NUCLEOTIDE SEQUENCE [LARGE SCALE GENOMIC DNA]</scope>
    <source>
        <strain evidence="11">cv. 9930</strain>
    </source>
</reference>
<accession>A0A0A0L081</accession>
<dbReference type="AlphaFoldDB" id="A0A0A0L081"/>
<dbReference type="Gramene" id="KGN55385">
    <property type="protein sequence ID" value="KGN55385"/>
    <property type="gene ID" value="Csa_4G648560"/>
</dbReference>
<reference evidence="10 11" key="2">
    <citation type="journal article" date="2009" name="PLoS ONE">
        <title>An integrated genetic and cytogenetic map of the cucumber genome.</title>
        <authorList>
            <person name="Ren Y."/>
            <person name="Zhang Z."/>
            <person name="Liu J."/>
            <person name="Staub J.E."/>
            <person name="Han Y."/>
            <person name="Cheng Z."/>
            <person name="Li X."/>
            <person name="Lu J."/>
            <person name="Miao H."/>
            <person name="Kang H."/>
            <person name="Xie B."/>
            <person name="Gu X."/>
            <person name="Wang X."/>
            <person name="Du Y."/>
            <person name="Jin W."/>
            <person name="Huang S."/>
        </authorList>
    </citation>
    <scope>NUCLEOTIDE SEQUENCE [LARGE SCALE GENOMIC DNA]</scope>
    <source>
        <strain evidence="11">cv. 9930</strain>
    </source>
</reference>
<dbReference type="GO" id="GO:0004674">
    <property type="term" value="F:protein serine/threonine kinase activity"/>
    <property type="evidence" value="ECO:0007669"/>
    <property type="project" value="UniProtKB-EC"/>
</dbReference>
<protein>
    <recommendedName>
        <fullName evidence="1">non-specific serine/threonine protein kinase</fullName>
        <ecNumber evidence="1">2.7.11.1</ecNumber>
    </recommendedName>
</protein>
<dbReference type="PROSITE" id="PS50011">
    <property type="entry name" value="PROTEIN_KINASE_DOM"/>
    <property type="match status" value="1"/>
</dbReference>
<dbReference type="eggNOG" id="KOG1187">
    <property type="taxonomic scope" value="Eukaryota"/>
</dbReference>
<feature type="domain" description="Protein kinase" evidence="9">
    <location>
        <begin position="86"/>
        <end position="375"/>
    </location>
</feature>
<keyword evidence="2" id="KW-0808">Transferase</keyword>
<dbReference type="EC" id="2.7.11.1" evidence="1"/>
<dbReference type="InterPro" id="IPR050823">
    <property type="entry name" value="Plant_Ser_Thr_Prot_Kinase"/>
</dbReference>
<evidence type="ECO:0000256" key="4">
    <source>
        <dbReference type="ARBA" id="ARBA00022777"/>
    </source>
</evidence>
<reference evidence="10 11" key="1">
    <citation type="journal article" date="2009" name="Nat. Genet.">
        <title>The genome of the cucumber, Cucumis sativus L.</title>
        <authorList>
            <person name="Huang S."/>
            <person name="Li R."/>
            <person name="Zhang Z."/>
            <person name="Li L."/>
            <person name="Gu X."/>
            <person name="Fan W."/>
            <person name="Lucas W.J."/>
            <person name="Wang X."/>
            <person name="Xie B."/>
            <person name="Ni P."/>
            <person name="Ren Y."/>
            <person name="Zhu H."/>
            <person name="Li J."/>
            <person name="Lin K."/>
            <person name="Jin W."/>
            <person name="Fei Z."/>
            <person name="Li G."/>
            <person name="Staub J."/>
            <person name="Kilian A."/>
            <person name="van der Vossen E.A."/>
            <person name="Wu Y."/>
            <person name="Guo J."/>
            <person name="He J."/>
            <person name="Jia Z."/>
            <person name="Ren Y."/>
            <person name="Tian G."/>
            <person name="Lu Y."/>
            <person name="Ruan J."/>
            <person name="Qian W."/>
            <person name="Wang M."/>
            <person name="Huang Q."/>
            <person name="Li B."/>
            <person name="Xuan Z."/>
            <person name="Cao J."/>
            <person name="Asan"/>
            <person name="Wu Z."/>
            <person name="Zhang J."/>
            <person name="Cai Q."/>
            <person name="Bai Y."/>
            <person name="Zhao B."/>
            <person name="Han Y."/>
            <person name="Li Y."/>
            <person name="Li X."/>
            <person name="Wang S."/>
            <person name="Shi Q."/>
            <person name="Liu S."/>
            <person name="Cho W.K."/>
            <person name="Kim J.Y."/>
            <person name="Xu Y."/>
            <person name="Heller-Uszynska K."/>
            <person name="Miao H."/>
            <person name="Cheng Z."/>
            <person name="Zhang S."/>
            <person name="Wu J."/>
            <person name="Yang Y."/>
            <person name="Kang H."/>
            <person name="Li M."/>
            <person name="Liang H."/>
            <person name="Ren X."/>
            <person name="Shi Z."/>
            <person name="Wen M."/>
            <person name="Jian M."/>
            <person name="Yang H."/>
            <person name="Zhang G."/>
            <person name="Yang Z."/>
            <person name="Chen R."/>
            <person name="Liu S."/>
            <person name="Li J."/>
            <person name="Ma L."/>
            <person name="Liu H."/>
            <person name="Zhou Y."/>
            <person name="Zhao J."/>
            <person name="Fang X."/>
            <person name="Li G."/>
            <person name="Fang L."/>
            <person name="Li Y."/>
            <person name="Liu D."/>
            <person name="Zheng H."/>
            <person name="Zhang Y."/>
            <person name="Qin N."/>
            <person name="Li Z."/>
            <person name="Yang G."/>
            <person name="Yang S."/>
            <person name="Bolund L."/>
            <person name="Kristiansen K."/>
            <person name="Zheng H."/>
            <person name="Li S."/>
            <person name="Zhang X."/>
            <person name="Yang H."/>
            <person name="Wang J."/>
            <person name="Sun R."/>
            <person name="Zhang B."/>
            <person name="Jiang S."/>
            <person name="Wang J."/>
            <person name="Du Y."/>
            <person name="Li S."/>
        </authorList>
    </citation>
    <scope>NUCLEOTIDE SEQUENCE [LARGE SCALE GENOMIC DNA]</scope>
    <source>
        <strain evidence="11">cv. 9930</strain>
    </source>
</reference>
<comment type="catalytic activity">
    <reaction evidence="7">
        <text>L-seryl-[protein] + ATP = O-phospho-L-seryl-[protein] + ADP + H(+)</text>
        <dbReference type="Rhea" id="RHEA:17989"/>
        <dbReference type="Rhea" id="RHEA-COMP:9863"/>
        <dbReference type="Rhea" id="RHEA-COMP:11604"/>
        <dbReference type="ChEBI" id="CHEBI:15378"/>
        <dbReference type="ChEBI" id="CHEBI:29999"/>
        <dbReference type="ChEBI" id="CHEBI:30616"/>
        <dbReference type="ChEBI" id="CHEBI:83421"/>
        <dbReference type="ChEBI" id="CHEBI:456216"/>
        <dbReference type="EC" id="2.7.11.1"/>
    </reaction>
</comment>
<dbReference type="PANTHER" id="PTHR45621">
    <property type="entry name" value="OS01G0588500 PROTEIN-RELATED"/>
    <property type="match status" value="1"/>
</dbReference>
<dbReference type="GO" id="GO:0005524">
    <property type="term" value="F:ATP binding"/>
    <property type="evidence" value="ECO:0007669"/>
    <property type="project" value="UniProtKB-KW"/>
</dbReference>
<dbReference type="Gene3D" id="1.10.510.10">
    <property type="entry name" value="Transferase(Phosphotransferase) domain 1"/>
    <property type="match status" value="1"/>
</dbReference>
<feature type="compositionally biased region" description="Polar residues" evidence="8">
    <location>
        <begin position="39"/>
        <end position="56"/>
    </location>
</feature>
<gene>
    <name evidence="10" type="ORF">Csa_4G648560</name>
</gene>
<evidence type="ECO:0000256" key="2">
    <source>
        <dbReference type="ARBA" id="ARBA00022679"/>
    </source>
</evidence>
<evidence type="ECO:0000256" key="3">
    <source>
        <dbReference type="ARBA" id="ARBA00022741"/>
    </source>
</evidence>
<proteinExistence type="predicted"/>
<dbReference type="EMBL" id="CM002925">
    <property type="protein sequence ID" value="KGN55385.1"/>
    <property type="molecule type" value="Genomic_DNA"/>
</dbReference>
<dbReference type="SUPFAM" id="SSF56112">
    <property type="entry name" value="Protein kinase-like (PK-like)"/>
    <property type="match status" value="1"/>
</dbReference>
<keyword evidence="3" id="KW-0547">Nucleotide-binding</keyword>